<dbReference type="EMBL" id="CP116942">
    <property type="protein sequence ID" value="WCO65232.1"/>
    <property type="molecule type" value="Genomic_DNA"/>
</dbReference>
<reference evidence="2" key="1">
    <citation type="submission" date="2023-01" db="EMBL/GenBank/DDBJ databases">
        <title>The diversity of Class Acidimicrobiia in South China Sea sediment environments and the proposal of Iamia marina sp. nov., a novel species of the genus Iamia.</title>
        <authorList>
            <person name="He Y."/>
            <person name="Tian X."/>
        </authorList>
    </citation>
    <scope>NUCLEOTIDE SEQUENCE</scope>
    <source>
        <strain evidence="2">DSM 19957</strain>
    </source>
</reference>
<evidence type="ECO:0000313" key="2">
    <source>
        <dbReference type="EMBL" id="WCO65232.1"/>
    </source>
</evidence>
<feature type="domain" description="HNH nuclease" evidence="1">
    <location>
        <begin position="70"/>
        <end position="119"/>
    </location>
</feature>
<dbReference type="Gene3D" id="1.10.30.50">
    <property type="match status" value="1"/>
</dbReference>
<dbReference type="InterPro" id="IPR003615">
    <property type="entry name" value="HNH_nuc"/>
</dbReference>
<gene>
    <name evidence="2" type="ORF">PO878_12055</name>
</gene>
<dbReference type="GO" id="GO:0003676">
    <property type="term" value="F:nucleic acid binding"/>
    <property type="evidence" value="ECO:0007669"/>
    <property type="project" value="InterPro"/>
</dbReference>
<dbReference type="InterPro" id="IPR052892">
    <property type="entry name" value="NA-targeting_endonuclease"/>
</dbReference>
<organism evidence="2 3">
    <name type="scientific">Iamia majanohamensis</name>
    <dbReference type="NCBI Taxonomy" id="467976"/>
    <lineage>
        <taxon>Bacteria</taxon>
        <taxon>Bacillati</taxon>
        <taxon>Actinomycetota</taxon>
        <taxon>Acidimicrobiia</taxon>
        <taxon>Acidimicrobiales</taxon>
        <taxon>Iamiaceae</taxon>
        <taxon>Iamia</taxon>
    </lineage>
</organism>
<accession>A0AAE9Y3D3</accession>
<dbReference type="GO" id="GO:0008270">
    <property type="term" value="F:zinc ion binding"/>
    <property type="evidence" value="ECO:0007669"/>
    <property type="project" value="InterPro"/>
</dbReference>
<keyword evidence="3" id="KW-1185">Reference proteome</keyword>
<dbReference type="CDD" id="cd00085">
    <property type="entry name" value="HNHc"/>
    <property type="match status" value="1"/>
</dbReference>
<proteinExistence type="predicted"/>
<evidence type="ECO:0000259" key="1">
    <source>
        <dbReference type="SMART" id="SM00507"/>
    </source>
</evidence>
<name>A0AAE9Y3D3_9ACTN</name>
<dbReference type="KEGG" id="ima:PO878_12055"/>
<keyword evidence="2" id="KW-0255">Endonuclease</keyword>
<sequence>MARALVLNITYEPLSVVAGRRAAVLVLSERAEVVHAGPEVLHSEHLTLAVPSVVRLRSLVRVPYQRHLSVSRRGVLARDGHACQYCGSRAETIDHVRPRSRGGLHTWDNVVAACRPCNLRKGDRLLADSGLRLLCPPAPPRRSLWVTTAVGAVPDDWQQYLQAA</sequence>
<dbReference type="Pfam" id="PF01844">
    <property type="entry name" value="HNH"/>
    <property type="match status" value="1"/>
</dbReference>
<dbReference type="PANTHER" id="PTHR33877:SF2">
    <property type="entry name" value="OS07G0170200 PROTEIN"/>
    <property type="match status" value="1"/>
</dbReference>
<protein>
    <submittedName>
        <fullName evidence="2">HNH endonuclease</fullName>
    </submittedName>
</protein>
<dbReference type="AlphaFoldDB" id="A0AAE9Y3D3"/>
<dbReference type="InterPro" id="IPR002711">
    <property type="entry name" value="HNH"/>
</dbReference>
<dbReference type="PANTHER" id="PTHR33877">
    <property type="entry name" value="SLL1193 PROTEIN"/>
    <property type="match status" value="1"/>
</dbReference>
<dbReference type="RefSeq" id="WP_272734757.1">
    <property type="nucleotide sequence ID" value="NZ_CP116942.1"/>
</dbReference>
<dbReference type="GO" id="GO:0004519">
    <property type="term" value="F:endonuclease activity"/>
    <property type="evidence" value="ECO:0007669"/>
    <property type="project" value="UniProtKB-KW"/>
</dbReference>
<dbReference type="SMART" id="SM00507">
    <property type="entry name" value="HNHc"/>
    <property type="match status" value="1"/>
</dbReference>
<evidence type="ECO:0000313" key="3">
    <source>
        <dbReference type="Proteomes" id="UP001216390"/>
    </source>
</evidence>
<keyword evidence="2" id="KW-0540">Nuclease</keyword>
<keyword evidence="2" id="KW-0378">Hydrolase</keyword>
<dbReference type="Proteomes" id="UP001216390">
    <property type="component" value="Chromosome"/>
</dbReference>